<name>A0A1B2AB97_9SPHN</name>
<dbReference type="EMBL" id="CP016591">
    <property type="protein sequence ID" value="ANY19371.1"/>
    <property type="molecule type" value="Genomic_DNA"/>
</dbReference>
<evidence type="ECO:0000313" key="2">
    <source>
        <dbReference type="EMBL" id="ANY19371.1"/>
    </source>
</evidence>
<evidence type="ECO:0000313" key="3">
    <source>
        <dbReference type="Proteomes" id="UP000092932"/>
    </source>
</evidence>
<dbReference type="SUPFAM" id="SSF47616">
    <property type="entry name" value="GST C-terminal domain-like"/>
    <property type="match status" value="1"/>
</dbReference>
<dbReference type="AlphaFoldDB" id="A0A1B2AB97"/>
<reference evidence="2 3" key="1">
    <citation type="submission" date="2016-07" db="EMBL/GenBank/DDBJ databases">
        <title>Complete genome sequence of Altererythrobacter dongtanensis KCTC 22672, a type strain with esterase isolated from tidal flat.</title>
        <authorList>
            <person name="Cheng H."/>
            <person name="Wu Y.-H."/>
            <person name="Zhou P."/>
            <person name="Huo Y.-Y."/>
            <person name="Wang C.-S."/>
            <person name="Xu X.-W."/>
        </authorList>
    </citation>
    <scope>NUCLEOTIDE SEQUENCE [LARGE SCALE GENOMIC DNA]</scope>
    <source>
        <strain evidence="2 3">KCTC 22672</strain>
    </source>
</reference>
<dbReference type="KEGG" id="ado:A6F68_00845"/>
<evidence type="ECO:0000259" key="1">
    <source>
        <dbReference type="Pfam" id="PF13417"/>
    </source>
</evidence>
<dbReference type="Pfam" id="PF13410">
    <property type="entry name" value="GST_C_2"/>
    <property type="match status" value="1"/>
</dbReference>
<gene>
    <name evidence="2" type="ORF">A6F68_00845</name>
</gene>
<dbReference type="Gene3D" id="3.40.30.10">
    <property type="entry name" value="Glutaredoxin"/>
    <property type="match status" value="1"/>
</dbReference>
<dbReference type="InterPro" id="IPR004045">
    <property type="entry name" value="Glutathione_S-Trfase_N"/>
</dbReference>
<keyword evidence="3" id="KW-1185">Reference proteome</keyword>
<feature type="domain" description="GST N-terminal" evidence="1">
    <location>
        <begin position="5"/>
        <end position="75"/>
    </location>
</feature>
<sequence>MTYTLYGMAASLYTARARSYMRTNGVPFVEIKAGGEEFTQTVVPKIGRWIIPVMRTPEGAIIQDGADIIDHLDAAGFSKWPIYPEQPVLLVVAHLFDLFGSHGLLRPAMHYRWNFDAVNLPFLRSAFRDVLPSGLPTEAEDAAFTQASGRMRKAATAFGVNSDTFALVEERYRAFLGLFEDHLRDHPFLLGGHPTIADYGMIGAMHAHLGRDPAPLHLMQTTAPNVFRWVERMTMPESFVDETFATAAGRLFDAAALPASLLALMRFIAEDYLVEIAAHVEQANAWLAEQAGEALDAAYEARTQAKLAGFATFEWHGARISTVVLPYRFYLLQRLLDARDGLPQAESGNVDTLFAETGLSKLFQLRTDRRVERIDNREVWSRA</sequence>
<dbReference type="RefSeq" id="WP_067676724.1">
    <property type="nucleotide sequence ID" value="NZ_CP016591.1"/>
</dbReference>
<dbReference type="SUPFAM" id="SSF52833">
    <property type="entry name" value="Thioredoxin-like"/>
    <property type="match status" value="1"/>
</dbReference>
<dbReference type="InterPro" id="IPR036282">
    <property type="entry name" value="Glutathione-S-Trfase_C_sf"/>
</dbReference>
<dbReference type="Proteomes" id="UP000092932">
    <property type="component" value="Chromosome"/>
</dbReference>
<organism evidence="2 3">
    <name type="scientific">Tsuneonella dongtanensis</name>
    <dbReference type="NCBI Taxonomy" id="692370"/>
    <lineage>
        <taxon>Bacteria</taxon>
        <taxon>Pseudomonadati</taxon>
        <taxon>Pseudomonadota</taxon>
        <taxon>Alphaproteobacteria</taxon>
        <taxon>Sphingomonadales</taxon>
        <taxon>Erythrobacteraceae</taxon>
        <taxon>Tsuneonella</taxon>
    </lineage>
</organism>
<dbReference type="STRING" id="692370.A6F68_00845"/>
<accession>A0A1B2AB97</accession>
<dbReference type="InterPro" id="IPR036249">
    <property type="entry name" value="Thioredoxin-like_sf"/>
</dbReference>
<dbReference type="OrthoDB" id="7054557at2"/>
<dbReference type="Gene3D" id="1.20.1050.10">
    <property type="match status" value="1"/>
</dbReference>
<protein>
    <recommendedName>
        <fullName evidence="1">GST N-terminal domain-containing protein</fullName>
    </recommendedName>
</protein>
<proteinExistence type="predicted"/>
<dbReference type="Pfam" id="PF13417">
    <property type="entry name" value="GST_N_3"/>
    <property type="match status" value="1"/>
</dbReference>